<evidence type="ECO:0000313" key="1">
    <source>
        <dbReference type="Proteomes" id="UP000095286"/>
    </source>
</evidence>
<protein>
    <submittedName>
        <fullName evidence="2">DH domain-containing protein</fullName>
    </submittedName>
</protein>
<accession>A0AC35U3A2</accession>
<dbReference type="Proteomes" id="UP000095286">
    <property type="component" value="Unplaced"/>
</dbReference>
<reference evidence="2" key="1">
    <citation type="submission" date="2016-11" db="UniProtKB">
        <authorList>
            <consortium name="WormBaseParasite"/>
        </authorList>
    </citation>
    <scope>IDENTIFICATION</scope>
    <source>
        <strain evidence="2">KR3021</strain>
    </source>
</reference>
<proteinExistence type="predicted"/>
<name>A0AC35U3A2_9BILA</name>
<sequence length="566" mass="64775">MRMLRRRVNGSSSTRVNVGRDESVGALNRIKVQVTSPITINTDEEGGTDGGLLRSHTRKIRERRSRSQPLFHQNVKALESENEDENHPQSSHLSRVIRHSIDSEGYGSGKDGTYSSNSIHSNNSVRTTSTVSSGIVDDACLMQAEAVWDHVPTLAEELPFVVGDLVTVIDSNPTCPKYNGFWYGMAKDVTGWFPSSYVRVKSGSECLKYIDYGGEQDDFPQAMRYQRRKIIEELLKTEKDYVRLLQNIVFGYVDQCRRRCEMFSRERIAKVFGNIEHICLLHCKLLKELESCIDHKQPENSCISKAFLINWRNFTIYSEYCNNRPVSCAELLILQQTNQYHQFFEACRLLRGMTNLPLEGFLLTPVQKICRYPLQLLELLKSTPASHPDKQNLEQAYNSMRSVTIHINDAQRRIDEIQKVITWQRNVIGFRGPDLIENNHRILKSGEMQVRAITHGDVKWNKAVNVFLFDQSIVICKKDLLKKGALIFKERMSMQNVKVQELPDAKSVIGSSHKNSISLASLNREYILTCPDLETKKAWLEAAKAKIEPHPPNETERRLALISLVY</sequence>
<organism evidence="1 2">
    <name type="scientific">Rhabditophanes sp. KR3021</name>
    <dbReference type="NCBI Taxonomy" id="114890"/>
    <lineage>
        <taxon>Eukaryota</taxon>
        <taxon>Metazoa</taxon>
        <taxon>Ecdysozoa</taxon>
        <taxon>Nematoda</taxon>
        <taxon>Chromadorea</taxon>
        <taxon>Rhabditida</taxon>
        <taxon>Tylenchina</taxon>
        <taxon>Panagrolaimomorpha</taxon>
        <taxon>Strongyloidoidea</taxon>
        <taxon>Alloionematidae</taxon>
        <taxon>Rhabditophanes</taxon>
    </lineage>
</organism>
<dbReference type="WBParaSite" id="RSKR_0000671700.1">
    <property type="protein sequence ID" value="RSKR_0000671700.1"/>
    <property type="gene ID" value="RSKR_0000671700"/>
</dbReference>
<evidence type="ECO:0000313" key="2">
    <source>
        <dbReference type="WBParaSite" id="RSKR_0000671700.1"/>
    </source>
</evidence>